<dbReference type="AlphaFoldDB" id="A0A2J6PF75"/>
<protein>
    <recommendedName>
        <fullName evidence="6">ATPase expression protein 2, mitochondrial</fullName>
    </recommendedName>
</protein>
<dbReference type="Pfam" id="PF12921">
    <property type="entry name" value="ATP13"/>
    <property type="match status" value="1"/>
</dbReference>
<proteinExistence type="predicted"/>
<evidence type="ECO:0008006" key="6">
    <source>
        <dbReference type="Google" id="ProtNLM"/>
    </source>
</evidence>
<feature type="non-terminal residue" evidence="4">
    <location>
        <position position="523"/>
    </location>
</feature>
<evidence type="ECO:0000256" key="2">
    <source>
        <dbReference type="ARBA" id="ARBA00022946"/>
    </source>
</evidence>
<dbReference type="EMBL" id="KZ613548">
    <property type="protein sequence ID" value="PMD12546.1"/>
    <property type="molecule type" value="Genomic_DNA"/>
</dbReference>
<evidence type="ECO:0000313" key="5">
    <source>
        <dbReference type="Proteomes" id="UP000235672"/>
    </source>
</evidence>
<dbReference type="InterPro" id="IPR011990">
    <property type="entry name" value="TPR-like_helical_dom_sf"/>
</dbReference>
<dbReference type="OrthoDB" id="185373at2759"/>
<dbReference type="Proteomes" id="UP000235672">
    <property type="component" value="Unassembled WGS sequence"/>
</dbReference>
<gene>
    <name evidence="4" type="ORF">NA56DRAFT_541845</name>
</gene>
<organism evidence="4 5">
    <name type="scientific">Hyaloscypha hepaticicola</name>
    <dbReference type="NCBI Taxonomy" id="2082293"/>
    <lineage>
        <taxon>Eukaryota</taxon>
        <taxon>Fungi</taxon>
        <taxon>Dikarya</taxon>
        <taxon>Ascomycota</taxon>
        <taxon>Pezizomycotina</taxon>
        <taxon>Leotiomycetes</taxon>
        <taxon>Helotiales</taxon>
        <taxon>Hyaloscyphaceae</taxon>
        <taxon>Hyaloscypha</taxon>
    </lineage>
</organism>
<evidence type="ECO:0000256" key="1">
    <source>
        <dbReference type="ARBA" id="ARBA00004173"/>
    </source>
</evidence>
<evidence type="ECO:0000313" key="4">
    <source>
        <dbReference type="EMBL" id="PMD12546.1"/>
    </source>
</evidence>
<dbReference type="GO" id="GO:0005739">
    <property type="term" value="C:mitochondrion"/>
    <property type="evidence" value="ECO:0007669"/>
    <property type="project" value="UniProtKB-SubCell"/>
</dbReference>
<accession>A0A2J6PF75</accession>
<sequence length="523" mass="60969">ALRTGNSHSVLRALSNHANSVGFGETRSLLSSMPPTTFSEVLRCLDPKHFISRYQDLHREISPRLAKQMGLSESIDFRRGFYKFCILFIQDVKNLLDARHNHHPPTLTNYKYLLKVARAAGHPHMAEYIWQSMTARRQNDKVSDDLPAPDADCYNYYLSALCSHDNINPLFRYRLRVIPDNLEPRHWRDPPYSLRGHKAGGAKGIRAQAALVFRQMVEAGISGNEETFCLMMISMAREGELSAVTSILRRVWNIDVEQLLASTEVELPVPKHYPRHSPFHPTKLLLYTIAHTYGINNQIPTALRLIDYISSQYSVPIPIDAWKVLLQWTFVLSVDPKTRRRNGEPVDTGKHIGQLPREAVSNLWNTMISEPYKIKPTLEMYNYLIINLSYRQRFEEMQIRMEEARHLVKHDIRTLSHAQAIFDATTRRPSPVNLAEQRMRDLVFARLRVRRNRQYVERWVRILTKRGNLSLRRAEGWSDQAMPNLVRDWMFFLPQNIMYDTRTGKVDLETGTKQQRALRYLRR</sequence>
<feature type="non-terminal residue" evidence="4">
    <location>
        <position position="1"/>
    </location>
</feature>
<reference evidence="4 5" key="1">
    <citation type="submission" date="2016-05" db="EMBL/GenBank/DDBJ databases">
        <title>A degradative enzymes factory behind the ericoid mycorrhizal symbiosis.</title>
        <authorList>
            <consortium name="DOE Joint Genome Institute"/>
            <person name="Martino E."/>
            <person name="Morin E."/>
            <person name="Grelet G."/>
            <person name="Kuo A."/>
            <person name="Kohler A."/>
            <person name="Daghino S."/>
            <person name="Barry K."/>
            <person name="Choi C."/>
            <person name="Cichocki N."/>
            <person name="Clum A."/>
            <person name="Copeland A."/>
            <person name="Hainaut M."/>
            <person name="Haridas S."/>
            <person name="Labutti K."/>
            <person name="Lindquist E."/>
            <person name="Lipzen A."/>
            <person name="Khouja H.-R."/>
            <person name="Murat C."/>
            <person name="Ohm R."/>
            <person name="Olson A."/>
            <person name="Spatafora J."/>
            <person name="Veneault-Fourrey C."/>
            <person name="Henrissat B."/>
            <person name="Grigoriev I."/>
            <person name="Martin F."/>
            <person name="Perotto S."/>
        </authorList>
    </citation>
    <scope>NUCLEOTIDE SEQUENCE [LARGE SCALE GENOMIC DNA]</scope>
    <source>
        <strain evidence="4 5">UAMH 7357</strain>
    </source>
</reference>
<dbReference type="Gene3D" id="1.25.40.10">
    <property type="entry name" value="Tetratricopeptide repeat domain"/>
    <property type="match status" value="1"/>
</dbReference>
<keyword evidence="3" id="KW-0496">Mitochondrion</keyword>
<dbReference type="STRING" id="1745343.A0A2J6PF75"/>
<name>A0A2J6PF75_9HELO</name>
<dbReference type="InterPro" id="IPR024319">
    <property type="entry name" value="ATPase_expression_mit"/>
</dbReference>
<keyword evidence="5" id="KW-1185">Reference proteome</keyword>
<comment type="subcellular location">
    <subcellularLocation>
        <location evidence="1">Mitochondrion</location>
    </subcellularLocation>
</comment>
<evidence type="ECO:0000256" key="3">
    <source>
        <dbReference type="ARBA" id="ARBA00023128"/>
    </source>
</evidence>
<keyword evidence="2" id="KW-0809">Transit peptide</keyword>